<comment type="caution">
    <text evidence="14">The sequence shown here is derived from an EMBL/GenBank/DDBJ whole genome shotgun (WGS) entry which is preliminary data.</text>
</comment>
<evidence type="ECO:0000256" key="11">
    <source>
        <dbReference type="SAM" id="Phobius"/>
    </source>
</evidence>
<dbReference type="CDD" id="cd00082">
    <property type="entry name" value="HisKA"/>
    <property type="match status" value="1"/>
</dbReference>
<keyword evidence="5" id="KW-0808">Transferase</keyword>
<dbReference type="InterPro" id="IPR050428">
    <property type="entry name" value="TCS_sensor_his_kinase"/>
</dbReference>
<reference evidence="14 15" key="1">
    <citation type="submission" date="2019-02" db="EMBL/GenBank/DDBJ databases">
        <title>Genomic Encyclopedia of Type Strains, Phase IV (KMG-IV): sequencing the most valuable type-strain genomes for metagenomic binning, comparative biology and taxonomic classification.</title>
        <authorList>
            <person name="Goeker M."/>
        </authorList>
    </citation>
    <scope>NUCLEOTIDE SEQUENCE [LARGE SCALE GENOMIC DNA]</scope>
    <source>
        <strain evidence="14 15">DSM 45622</strain>
    </source>
</reference>
<dbReference type="InterPro" id="IPR003661">
    <property type="entry name" value="HisK_dim/P_dom"/>
</dbReference>
<feature type="domain" description="Histidine kinase" evidence="12">
    <location>
        <begin position="242"/>
        <end position="447"/>
    </location>
</feature>
<dbReference type="InterPro" id="IPR036890">
    <property type="entry name" value="HATPase_C_sf"/>
</dbReference>
<dbReference type="InterPro" id="IPR036097">
    <property type="entry name" value="HisK_dim/P_sf"/>
</dbReference>
<evidence type="ECO:0000256" key="6">
    <source>
        <dbReference type="ARBA" id="ARBA00022692"/>
    </source>
</evidence>
<dbReference type="PRINTS" id="PR00344">
    <property type="entry name" value="BCTRLSENSOR"/>
</dbReference>
<evidence type="ECO:0000256" key="2">
    <source>
        <dbReference type="ARBA" id="ARBA00004236"/>
    </source>
</evidence>
<evidence type="ECO:0000256" key="8">
    <source>
        <dbReference type="ARBA" id="ARBA00022989"/>
    </source>
</evidence>
<dbReference type="SMART" id="SM00388">
    <property type="entry name" value="HisKA"/>
    <property type="match status" value="1"/>
</dbReference>
<dbReference type="InterPro" id="IPR003660">
    <property type="entry name" value="HAMP_dom"/>
</dbReference>
<dbReference type="EMBL" id="SGXD01000001">
    <property type="protein sequence ID" value="RZS91753.1"/>
    <property type="molecule type" value="Genomic_DNA"/>
</dbReference>
<feature type="transmembrane region" description="Helical" evidence="11">
    <location>
        <begin position="156"/>
        <end position="180"/>
    </location>
</feature>
<dbReference type="CDD" id="cd06225">
    <property type="entry name" value="HAMP"/>
    <property type="match status" value="1"/>
</dbReference>
<keyword evidence="15" id="KW-1185">Reference proteome</keyword>
<dbReference type="SMART" id="SM00387">
    <property type="entry name" value="HATPase_c"/>
    <property type="match status" value="1"/>
</dbReference>
<evidence type="ECO:0000256" key="9">
    <source>
        <dbReference type="ARBA" id="ARBA00023012"/>
    </source>
</evidence>
<evidence type="ECO:0000313" key="15">
    <source>
        <dbReference type="Proteomes" id="UP000293638"/>
    </source>
</evidence>
<organism evidence="14 15">
    <name type="scientific">Motilibacter rhizosphaerae</name>
    <dbReference type="NCBI Taxonomy" id="598652"/>
    <lineage>
        <taxon>Bacteria</taxon>
        <taxon>Bacillati</taxon>
        <taxon>Actinomycetota</taxon>
        <taxon>Actinomycetes</taxon>
        <taxon>Motilibacterales</taxon>
        <taxon>Motilibacteraceae</taxon>
        <taxon>Motilibacter</taxon>
    </lineage>
</organism>
<dbReference type="EC" id="2.7.13.3" evidence="3"/>
<evidence type="ECO:0000256" key="4">
    <source>
        <dbReference type="ARBA" id="ARBA00022553"/>
    </source>
</evidence>
<dbReference type="GO" id="GO:0005886">
    <property type="term" value="C:plasma membrane"/>
    <property type="evidence" value="ECO:0007669"/>
    <property type="project" value="UniProtKB-SubCell"/>
</dbReference>
<dbReference type="Gene3D" id="1.10.287.130">
    <property type="match status" value="1"/>
</dbReference>
<dbReference type="Gene3D" id="3.30.565.10">
    <property type="entry name" value="Histidine kinase-like ATPase, C-terminal domain"/>
    <property type="match status" value="1"/>
</dbReference>
<gene>
    <name evidence="14" type="ORF">EV189_1001</name>
</gene>
<dbReference type="SMART" id="SM00304">
    <property type="entry name" value="HAMP"/>
    <property type="match status" value="2"/>
</dbReference>
<evidence type="ECO:0000256" key="7">
    <source>
        <dbReference type="ARBA" id="ARBA00022777"/>
    </source>
</evidence>
<feature type="domain" description="HAMP" evidence="13">
    <location>
        <begin position="181"/>
        <end position="234"/>
    </location>
</feature>
<dbReference type="InterPro" id="IPR003594">
    <property type="entry name" value="HATPase_dom"/>
</dbReference>
<dbReference type="PROSITE" id="PS50885">
    <property type="entry name" value="HAMP"/>
    <property type="match status" value="1"/>
</dbReference>
<evidence type="ECO:0000256" key="1">
    <source>
        <dbReference type="ARBA" id="ARBA00000085"/>
    </source>
</evidence>
<dbReference type="AlphaFoldDB" id="A0A4Q7NWQ3"/>
<dbReference type="SUPFAM" id="SSF47384">
    <property type="entry name" value="Homodimeric domain of signal transducing histidine kinase"/>
    <property type="match status" value="1"/>
</dbReference>
<dbReference type="Pfam" id="PF00512">
    <property type="entry name" value="HisKA"/>
    <property type="match status" value="1"/>
</dbReference>
<dbReference type="SUPFAM" id="SSF158472">
    <property type="entry name" value="HAMP domain-like"/>
    <property type="match status" value="1"/>
</dbReference>
<evidence type="ECO:0000259" key="13">
    <source>
        <dbReference type="PROSITE" id="PS50885"/>
    </source>
</evidence>
<dbReference type="SUPFAM" id="SSF55874">
    <property type="entry name" value="ATPase domain of HSP90 chaperone/DNA topoisomerase II/histidine kinase"/>
    <property type="match status" value="1"/>
</dbReference>
<keyword evidence="10 11" id="KW-0472">Membrane</keyword>
<keyword evidence="9" id="KW-0902">Two-component regulatory system</keyword>
<dbReference type="Gene3D" id="6.10.340.10">
    <property type="match status" value="1"/>
</dbReference>
<evidence type="ECO:0000313" key="14">
    <source>
        <dbReference type="EMBL" id="RZS91753.1"/>
    </source>
</evidence>
<comment type="catalytic activity">
    <reaction evidence="1">
        <text>ATP + protein L-histidine = ADP + protein N-phospho-L-histidine.</text>
        <dbReference type="EC" id="2.7.13.3"/>
    </reaction>
</comment>
<evidence type="ECO:0000256" key="5">
    <source>
        <dbReference type="ARBA" id="ARBA00022679"/>
    </source>
</evidence>
<evidence type="ECO:0000256" key="10">
    <source>
        <dbReference type="ARBA" id="ARBA00023136"/>
    </source>
</evidence>
<dbReference type="GO" id="GO:0000155">
    <property type="term" value="F:phosphorelay sensor kinase activity"/>
    <property type="evidence" value="ECO:0007669"/>
    <property type="project" value="InterPro"/>
</dbReference>
<dbReference type="CDD" id="cd00075">
    <property type="entry name" value="HATPase"/>
    <property type="match status" value="1"/>
</dbReference>
<keyword evidence="4" id="KW-0597">Phosphoprotein</keyword>
<dbReference type="Pfam" id="PF00672">
    <property type="entry name" value="HAMP"/>
    <property type="match status" value="1"/>
</dbReference>
<feature type="transmembrane region" description="Helical" evidence="11">
    <location>
        <begin position="15"/>
        <end position="37"/>
    </location>
</feature>
<dbReference type="Proteomes" id="UP000293638">
    <property type="component" value="Unassembled WGS sequence"/>
</dbReference>
<proteinExistence type="predicted"/>
<dbReference type="InterPro" id="IPR004358">
    <property type="entry name" value="Sig_transdc_His_kin-like_C"/>
</dbReference>
<comment type="subcellular location">
    <subcellularLocation>
        <location evidence="2">Cell membrane</location>
    </subcellularLocation>
</comment>
<protein>
    <recommendedName>
        <fullName evidence="3">histidine kinase</fullName>
        <ecNumber evidence="3">2.7.13.3</ecNumber>
    </recommendedName>
</protein>
<dbReference type="RefSeq" id="WP_231116065.1">
    <property type="nucleotide sequence ID" value="NZ_SGXD01000001.1"/>
</dbReference>
<evidence type="ECO:0000256" key="3">
    <source>
        <dbReference type="ARBA" id="ARBA00012438"/>
    </source>
</evidence>
<dbReference type="FunFam" id="1.10.287.130:FF:000001">
    <property type="entry name" value="Two-component sensor histidine kinase"/>
    <property type="match status" value="1"/>
</dbReference>
<dbReference type="PANTHER" id="PTHR45436">
    <property type="entry name" value="SENSOR HISTIDINE KINASE YKOH"/>
    <property type="match status" value="1"/>
</dbReference>
<keyword evidence="7 14" id="KW-0418">Kinase</keyword>
<dbReference type="InterPro" id="IPR005467">
    <property type="entry name" value="His_kinase_dom"/>
</dbReference>
<evidence type="ECO:0000259" key="12">
    <source>
        <dbReference type="PROSITE" id="PS50109"/>
    </source>
</evidence>
<dbReference type="PANTHER" id="PTHR45436:SF5">
    <property type="entry name" value="SENSOR HISTIDINE KINASE TRCS"/>
    <property type="match status" value="1"/>
</dbReference>
<keyword evidence="6 11" id="KW-0812">Transmembrane</keyword>
<accession>A0A4Q7NWQ3</accession>
<sequence length="456" mass="47436">MSMPRLRDVGLRVRITAIATGVVAAGLVVMAVALVAAMDQSLLKGLEDSGRERARDVATLVEEDRLPDPVPLGVGTAVVQVLDGQGRVSAASLGGDRVVPLVAPRDVAYLRHGGSVELAASRVGLSSDMRLVGAPAGSGTVLVAVSAAEARSSVRLVTVSLVVLVPLLLVAFALLCWFVVGSALRPVEDLRAGAEALTGGTRMGRLPVPAGRDEVQRLAMTLNRMIDRLEQASLRQRAFVADAAHELRSPLASMRTQVEVTRAHPSSADWDETAEGVLEDVGRLTRLVDDLLLLARVDAAPAASTTRPVTDVAAVVAAVVGTTGGRVRVGCSVDGDTRVRAEPDALRRVVQNLVDNAVRHATSAVDVRAGRDGGSVVLEVTDDGPGVPEEDRERVFERFARLDDARSRDAGGTGLGLAIVRDLVTAGGGSVAFEAASTAVVRLPAADVLVHPSVDA</sequence>
<dbReference type="PROSITE" id="PS50109">
    <property type="entry name" value="HIS_KIN"/>
    <property type="match status" value="1"/>
</dbReference>
<name>A0A4Q7NWQ3_9ACTN</name>
<dbReference type="Pfam" id="PF02518">
    <property type="entry name" value="HATPase_c"/>
    <property type="match status" value="1"/>
</dbReference>
<keyword evidence="8 11" id="KW-1133">Transmembrane helix</keyword>